<feature type="transmembrane region" description="Helical" evidence="8">
    <location>
        <begin position="138"/>
        <end position="157"/>
    </location>
</feature>
<keyword evidence="3" id="KW-0813">Transport</keyword>
<organism evidence="9 10">
    <name type="scientific">Saccharothrix algeriensis</name>
    <dbReference type="NCBI Taxonomy" id="173560"/>
    <lineage>
        <taxon>Bacteria</taxon>
        <taxon>Bacillati</taxon>
        <taxon>Actinomycetota</taxon>
        <taxon>Actinomycetes</taxon>
        <taxon>Pseudonocardiales</taxon>
        <taxon>Pseudonocardiaceae</taxon>
        <taxon>Saccharothrix</taxon>
    </lineage>
</organism>
<dbReference type="Proteomes" id="UP001195724">
    <property type="component" value="Unassembled WGS sequence"/>
</dbReference>
<feature type="transmembrane region" description="Helical" evidence="8">
    <location>
        <begin position="289"/>
        <end position="310"/>
    </location>
</feature>
<comment type="similarity">
    <text evidence="2">Belongs to the binding-protein-dependent transport system permease family. FecCD subfamily.</text>
</comment>
<feature type="transmembrane region" description="Helical" evidence="8">
    <location>
        <begin position="187"/>
        <end position="208"/>
    </location>
</feature>
<feature type="transmembrane region" description="Helical" evidence="8">
    <location>
        <begin position="86"/>
        <end position="107"/>
    </location>
</feature>
<evidence type="ECO:0000256" key="1">
    <source>
        <dbReference type="ARBA" id="ARBA00004651"/>
    </source>
</evidence>
<dbReference type="RefSeq" id="WP_307819426.1">
    <property type="nucleotide sequence ID" value="NZ_JAFBCL010000001.1"/>
</dbReference>
<feature type="transmembrane region" description="Helical" evidence="8">
    <location>
        <begin position="113"/>
        <end position="131"/>
    </location>
</feature>
<dbReference type="InterPro" id="IPR037294">
    <property type="entry name" value="ABC_BtuC-like"/>
</dbReference>
<keyword evidence="10" id="KW-1185">Reference proteome</keyword>
<sequence length="317" mass="30844">MRPGAPRWRLPALALLVLLCALAQVSVGATGATLGALFGDDDHARMVVLELRAPRVLVGLCAGACLGVAGAILQSAVRNQLASPEITGVGSGAVLGAVAASVVGGVAAQPLPMAAAALVGGVVGGGVLWLLAGVSGDVAVRGVVVSAVLVGTTLVLLTARPQLAGAVSRWLLGSLVGRTWEHLAPLWPAALLVLVVATALGGVLDVLAVDDDHAHAVGLAVAPWRSAVLLLAAVATSSAVAAVGATAFVGLLAPHVARRLVGAVHRHVVPAAALTGAAAVAAADAVGQLVHVPAGAITALLGAGVLILVARRTGGIG</sequence>
<gene>
    <name evidence="9" type="ORF">JOE68_000290</name>
</gene>
<keyword evidence="4" id="KW-1003">Cell membrane</keyword>
<reference evidence="9 10" key="1">
    <citation type="submission" date="2021-01" db="EMBL/GenBank/DDBJ databases">
        <title>Sequencing the genomes of 1000 actinobacteria strains.</title>
        <authorList>
            <person name="Klenk H.-P."/>
        </authorList>
    </citation>
    <scope>NUCLEOTIDE SEQUENCE [LARGE SCALE GENOMIC DNA]</scope>
    <source>
        <strain evidence="9 10">DSM 44581</strain>
    </source>
</reference>
<evidence type="ECO:0000313" key="10">
    <source>
        <dbReference type="Proteomes" id="UP001195724"/>
    </source>
</evidence>
<dbReference type="PANTHER" id="PTHR30472">
    <property type="entry name" value="FERRIC ENTEROBACTIN TRANSPORT SYSTEM PERMEASE PROTEIN"/>
    <property type="match status" value="1"/>
</dbReference>
<evidence type="ECO:0000256" key="6">
    <source>
        <dbReference type="ARBA" id="ARBA00022989"/>
    </source>
</evidence>
<keyword evidence="6 8" id="KW-1133">Transmembrane helix</keyword>
<dbReference type="CDD" id="cd06550">
    <property type="entry name" value="TM_ABC_iron-siderophores_like"/>
    <property type="match status" value="1"/>
</dbReference>
<comment type="subcellular location">
    <subcellularLocation>
        <location evidence="1">Cell membrane</location>
        <topology evidence="1">Multi-pass membrane protein</topology>
    </subcellularLocation>
</comment>
<evidence type="ECO:0000313" key="9">
    <source>
        <dbReference type="EMBL" id="MBM7809425.1"/>
    </source>
</evidence>
<accession>A0ABS2S0L5</accession>
<evidence type="ECO:0000256" key="2">
    <source>
        <dbReference type="ARBA" id="ARBA00007935"/>
    </source>
</evidence>
<evidence type="ECO:0000256" key="4">
    <source>
        <dbReference type="ARBA" id="ARBA00022475"/>
    </source>
</evidence>
<dbReference type="InterPro" id="IPR000522">
    <property type="entry name" value="ABC_transptr_permease_BtuC"/>
</dbReference>
<feature type="transmembrane region" description="Helical" evidence="8">
    <location>
        <begin position="228"/>
        <end position="252"/>
    </location>
</feature>
<evidence type="ECO:0000256" key="8">
    <source>
        <dbReference type="SAM" id="Phobius"/>
    </source>
</evidence>
<feature type="transmembrane region" description="Helical" evidence="8">
    <location>
        <begin position="55"/>
        <end position="74"/>
    </location>
</feature>
<dbReference type="SUPFAM" id="SSF81345">
    <property type="entry name" value="ABC transporter involved in vitamin B12 uptake, BtuC"/>
    <property type="match status" value="1"/>
</dbReference>
<evidence type="ECO:0000256" key="5">
    <source>
        <dbReference type="ARBA" id="ARBA00022692"/>
    </source>
</evidence>
<name>A0ABS2S0L5_9PSEU</name>
<protein>
    <submittedName>
        <fullName evidence="9">Iron complex transport system permease protein</fullName>
    </submittedName>
</protein>
<dbReference type="EMBL" id="JAFBCL010000001">
    <property type="protein sequence ID" value="MBM7809425.1"/>
    <property type="molecule type" value="Genomic_DNA"/>
</dbReference>
<comment type="caution">
    <text evidence="9">The sequence shown here is derived from an EMBL/GenBank/DDBJ whole genome shotgun (WGS) entry which is preliminary data.</text>
</comment>
<evidence type="ECO:0000256" key="7">
    <source>
        <dbReference type="ARBA" id="ARBA00023136"/>
    </source>
</evidence>
<keyword evidence="7 8" id="KW-0472">Membrane</keyword>
<proteinExistence type="inferred from homology"/>
<dbReference type="Pfam" id="PF01032">
    <property type="entry name" value="FecCD"/>
    <property type="match status" value="1"/>
</dbReference>
<evidence type="ECO:0000256" key="3">
    <source>
        <dbReference type="ARBA" id="ARBA00022448"/>
    </source>
</evidence>
<dbReference type="PANTHER" id="PTHR30472:SF25">
    <property type="entry name" value="ABC TRANSPORTER PERMEASE PROTEIN MJ0876-RELATED"/>
    <property type="match status" value="1"/>
</dbReference>
<dbReference type="Gene3D" id="1.10.3470.10">
    <property type="entry name" value="ABC transporter involved in vitamin B12 uptake, BtuC"/>
    <property type="match status" value="1"/>
</dbReference>
<keyword evidence="5 8" id="KW-0812">Transmembrane</keyword>